<dbReference type="Pfam" id="PF00238">
    <property type="entry name" value="Ribosomal_L14"/>
    <property type="match status" value="2"/>
</dbReference>
<keyword evidence="6" id="KW-0496">Mitochondrion</keyword>
<dbReference type="PANTHER" id="PTHR11761">
    <property type="entry name" value="50S/60S RIBOSOMAL PROTEIN L14/L23"/>
    <property type="match status" value="1"/>
</dbReference>
<dbReference type="InterPro" id="IPR036853">
    <property type="entry name" value="Ribosomal_uL14_sf"/>
</dbReference>
<dbReference type="PANTHER" id="PTHR11761:SF3">
    <property type="entry name" value="LARGE RIBOSOMAL SUBUNIT PROTEIN UL14M"/>
    <property type="match status" value="1"/>
</dbReference>
<feature type="region of interest" description="Disordered" evidence="5">
    <location>
        <begin position="128"/>
        <end position="149"/>
    </location>
</feature>
<evidence type="ECO:0000256" key="4">
    <source>
        <dbReference type="RuleBase" id="RU003949"/>
    </source>
</evidence>
<organism evidence="6">
    <name type="scientific">Marophrys sp. SRT127</name>
    <dbReference type="NCBI Taxonomy" id="2488311"/>
    <lineage>
        <taxon>Eukaryota</taxon>
        <taxon>Haptista</taxon>
        <taxon>Centroplasthelida</taxon>
        <taxon>Panacanthocystida</taxon>
        <taxon>Acanthocystida</taxon>
        <taxon>Marophrys</taxon>
    </lineage>
</organism>
<sequence length="252" mass="27626">MLRFSLTFGTSASKPEHKHKQQHTQNTNRERRAKHCIIPARQNKLEPNGKMFSKKTRCVFCPLNTEPPPRKMIQPQSILRVADNSGAKTVKCIKILNKSKFAYIGDCILVSIKSLKLNAGLDRKNSNVRVPSGASTKGGALKKKATGKASGGSIRKGQIYKALIIRTKSGTKAASIQRIRGRSSGKRKMGITTCDGTTTTAKHGSLIFQTNDVVLIDSQNNPIGSRVFGPVTRDLRAKNCGKKIISQSKRML</sequence>
<geneLocation type="mitochondrion" evidence="6"/>
<evidence type="ECO:0000256" key="1">
    <source>
        <dbReference type="ARBA" id="ARBA00010745"/>
    </source>
</evidence>
<dbReference type="GO" id="GO:0006412">
    <property type="term" value="P:translation"/>
    <property type="evidence" value="ECO:0007669"/>
    <property type="project" value="InterPro"/>
</dbReference>
<evidence type="ECO:0000256" key="3">
    <source>
        <dbReference type="ARBA" id="ARBA00023274"/>
    </source>
</evidence>
<keyword evidence="2 4" id="KW-0689">Ribosomal protein</keyword>
<dbReference type="GO" id="GO:0003735">
    <property type="term" value="F:structural constituent of ribosome"/>
    <property type="evidence" value="ECO:0007669"/>
    <property type="project" value="InterPro"/>
</dbReference>
<proteinExistence type="inferred from homology"/>
<evidence type="ECO:0000256" key="5">
    <source>
        <dbReference type="SAM" id="MobiDB-lite"/>
    </source>
</evidence>
<gene>
    <name evidence="6" type="primary">rpl14</name>
</gene>
<reference evidence="6" key="1">
    <citation type="journal article" date="2019" name="Sci. Rep.">
        <title>Horizontally-acquired genetic elements in the mitochondrial genome of a centrohelid Marophrys sp. SRT127.</title>
        <authorList>
            <person name="Nishimura Y."/>
            <person name="Shiratori T."/>
            <person name="Ishida K."/>
            <person name="Hashimoto T."/>
            <person name="Ohkuma M."/>
            <person name="Inagaki Y."/>
        </authorList>
    </citation>
    <scope>NUCLEOTIDE SEQUENCE</scope>
    <source>
        <strain evidence="6">SRT127</strain>
    </source>
</reference>
<dbReference type="GO" id="GO:0022625">
    <property type="term" value="C:cytosolic large ribosomal subunit"/>
    <property type="evidence" value="ECO:0007669"/>
    <property type="project" value="TreeGrafter"/>
</dbReference>
<dbReference type="InterPro" id="IPR000218">
    <property type="entry name" value="Ribosomal_uL14"/>
</dbReference>
<feature type="region of interest" description="Disordered" evidence="5">
    <location>
        <begin position="1"/>
        <end position="30"/>
    </location>
</feature>
<evidence type="ECO:0000256" key="2">
    <source>
        <dbReference type="ARBA" id="ARBA00022980"/>
    </source>
</evidence>
<dbReference type="EMBL" id="AP019310">
    <property type="protein sequence ID" value="BBH42928.1"/>
    <property type="molecule type" value="Genomic_DNA"/>
</dbReference>
<dbReference type="Gene3D" id="2.40.150.20">
    <property type="entry name" value="Ribosomal protein L14"/>
    <property type="match status" value="1"/>
</dbReference>
<name>A0A455REP3_9EUKA</name>
<protein>
    <submittedName>
        <fullName evidence="6">50S ribosomal protein L14</fullName>
    </submittedName>
</protein>
<dbReference type="SUPFAM" id="SSF50193">
    <property type="entry name" value="Ribosomal protein L14"/>
    <property type="match status" value="1"/>
</dbReference>
<accession>A0A455REP3</accession>
<dbReference type="HAMAP" id="MF_01367">
    <property type="entry name" value="Ribosomal_uL14"/>
    <property type="match status" value="1"/>
</dbReference>
<comment type="similarity">
    <text evidence="1 4">Belongs to the universal ribosomal protein uL14 family.</text>
</comment>
<keyword evidence="3 4" id="KW-0687">Ribonucleoprotein</keyword>
<dbReference type="AlphaFoldDB" id="A0A455REP3"/>
<dbReference type="SMART" id="SM01374">
    <property type="entry name" value="Ribosomal_L14"/>
    <property type="match status" value="1"/>
</dbReference>
<evidence type="ECO:0000313" key="6">
    <source>
        <dbReference type="EMBL" id="BBH42928.1"/>
    </source>
</evidence>
<dbReference type="GO" id="GO:0070180">
    <property type="term" value="F:large ribosomal subunit rRNA binding"/>
    <property type="evidence" value="ECO:0007669"/>
    <property type="project" value="TreeGrafter"/>
</dbReference>
<dbReference type="CDD" id="cd00337">
    <property type="entry name" value="Ribosomal_uL14"/>
    <property type="match status" value="1"/>
</dbReference>